<feature type="transmembrane region" description="Helical" evidence="6">
    <location>
        <begin position="87"/>
        <end position="112"/>
    </location>
</feature>
<gene>
    <name evidence="7" type="ORF">FYJ59_01335</name>
</gene>
<dbReference type="CDD" id="cd06574">
    <property type="entry name" value="TM_PBP1_branched-chain-AA_like"/>
    <property type="match status" value="1"/>
</dbReference>
<name>A0A6L5YGV4_9FIRM</name>
<dbReference type="EMBL" id="VUMU01000001">
    <property type="protein sequence ID" value="MST56902.1"/>
    <property type="molecule type" value="Genomic_DNA"/>
</dbReference>
<evidence type="ECO:0000256" key="4">
    <source>
        <dbReference type="ARBA" id="ARBA00022989"/>
    </source>
</evidence>
<comment type="caution">
    <text evidence="7">The sequence shown here is derived from an EMBL/GenBank/DDBJ whole genome shotgun (WGS) entry which is preliminary data.</text>
</comment>
<dbReference type="Pfam" id="PF02653">
    <property type="entry name" value="BPD_transp_2"/>
    <property type="match status" value="1"/>
</dbReference>
<accession>A0A6L5YGV4</accession>
<dbReference type="GO" id="GO:0022857">
    <property type="term" value="F:transmembrane transporter activity"/>
    <property type="evidence" value="ECO:0007669"/>
    <property type="project" value="InterPro"/>
</dbReference>
<organism evidence="7 8">
    <name type="scientific">Waltera intestinalis</name>
    <dbReference type="NCBI Taxonomy" id="2606635"/>
    <lineage>
        <taxon>Bacteria</taxon>
        <taxon>Bacillati</taxon>
        <taxon>Bacillota</taxon>
        <taxon>Clostridia</taxon>
        <taxon>Lachnospirales</taxon>
        <taxon>Lachnospiraceae</taxon>
        <taxon>Waltera</taxon>
    </lineage>
</organism>
<feature type="transmembrane region" description="Helical" evidence="6">
    <location>
        <begin position="12"/>
        <end position="28"/>
    </location>
</feature>
<keyword evidence="3 6" id="KW-0812">Transmembrane</keyword>
<keyword evidence="5 6" id="KW-0472">Membrane</keyword>
<protein>
    <submittedName>
        <fullName evidence="7">ABC transporter permease</fullName>
    </submittedName>
</protein>
<keyword evidence="2" id="KW-1003">Cell membrane</keyword>
<keyword evidence="4 6" id="KW-1133">Transmembrane helix</keyword>
<dbReference type="AlphaFoldDB" id="A0A6L5YGV4"/>
<sequence>MALLLSVLEQGMIYGILALGVYITYKILDFPDLTVDGSFPFGAAITVRLINGFGVPAILTLPIAFLGGALVGICTGLIHVKLKVRDLLSGIIMMTGLYTINLWVAGSGYVAIFDKENIFNNSFVNSITPGFLVNFKNVIIIFLITMVAKYLLDWYMSTKSGFLLRAVGDNDTIVTSLGVDKGLVKIVGLSIANGLVSLSGCIYAQQQRSFEISIGTGAVVIGLASVIIGTSLFKKVTFFRVTSSVVVGSILYKACVAVAMFAGISPNAIKLITAVLFLIILVISMDRKKVKAC</sequence>
<evidence type="ECO:0000256" key="3">
    <source>
        <dbReference type="ARBA" id="ARBA00022692"/>
    </source>
</evidence>
<proteinExistence type="predicted"/>
<evidence type="ECO:0000256" key="1">
    <source>
        <dbReference type="ARBA" id="ARBA00004651"/>
    </source>
</evidence>
<dbReference type="GO" id="GO:0005886">
    <property type="term" value="C:plasma membrane"/>
    <property type="evidence" value="ECO:0007669"/>
    <property type="project" value="UniProtKB-SubCell"/>
</dbReference>
<feature type="transmembrane region" description="Helical" evidence="6">
    <location>
        <begin position="132"/>
        <end position="152"/>
    </location>
</feature>
<dbReference type="RefSeq" id="WP_022154474.1">
    <property type="nucleotide sequence ID" value="NZ_VUMU01000001.1"/>
</dbReference>
<dbReference type="PANTHER" id="PTHR32196:SF69">
    <property type="entry name" value="BRANCHED-CHAIN AMINO ACID TRANSPORT SYSTEM, PERMEASE PROTEIN"/>
    <property type="match status" value="1"/>
</dbReference>
<evidence type="ECO:0000256" key="5">
    <source>
        <dbReference type="ARBA" id="ARBA00023136"/>
    </source>
</evidence>
<reference evidence="7 8" key="1">
    <citation type="submission" date="2019-08" db="EMBL/GenBank/DDBJ databases">
        <title>In-depth cultivation of the pig gut microbiome towards novel bacterial diversity and tailored functional studies.</title>
        <authorList>
            <person name="Wylensek D."/>
            <person name="Hitch T.C.A."/>
            <person name="Clavel T."/>
        </authorList>
    </citation>
    <scope>NUCLEOTIDE SEQUENCE [LARGE SCALE GENOMIC DNA]</scope>
    <source>
        <strain evidence="7 8">WCA3-601-WT-6H</strain>
    </source>
</reference>
<evidence type="ECO:0000313" key="7">
    <source>
        <dbReference type="EMBL" id="MST56902.1"/>
    </source>
</evidence>
<feature type="transmembrane region" description="Helical" evidence="6">
    <location>
        <begin position="212"/>
        <end position="233"/>
    </location>
</feature>
<evidence type="ECO:0000256" key="2">
    <source>
        <dbReference type="ARBA" id="ARBA00022475"/>
    </source>
</evidence>
<feature type="transmembrane region" description="Helical" evidence="6">
    <location>
        <begin position="186"/>
        <end position="206"/>
    </location>
</feature>
<dbReference type="InterPro" id="IPR001851">
    <property type="entry name" value="ABC_transp_permease"/>
</dbReference>
<evidence type="ECO:0000313" key="8">
    <source>
        <dbReference type="Proteomes" id="UP000476055"/>
    </source>
</evidence>
<dbReference type="PANTHER" id="PTHR32196">
    <property type="entry name" value="ABC TRANSPORTER PERMEASE PROTEIN YPHD-RELATED-RELATED"/>
    <property type="match status" value="1"/>
</dbReference>
<dbReference type="Proteomes" id="UP000476055">
    <property type="component" value="Unassembled WGS sequence"/>
</dbReference>
<evidence type="ECO:0000256" key="6">
    <source>
        <dbReference type="SAM" id="Phobius"/>
    </source>
</evidence>
<feature type="transmembrane region" description="Helical" evidence="6">
    <location>
        <begin position="268"/>
        <end position="285"/>
    </location>
</feature>
<keyword evidence="8" id="KW-1185">Reference proteome</keyword>
<comment type="subcellular location">
    <subcellularLocation>
        <location evidence="1">Cell membrane</location>
        <topology evidence="1">Multi-pass membrane protein</topology>
    </subcellularLocation>
</comment>
<feature type="transmembrane region" description="Helical" evidence="6">
    <location>
        <begin position="57"/>
        <end position="80"/>
    </location>
</feature>